<proteinExistence type="predicted"/>
<gene>
    <name evidence="1" type="ORF">Aes012_217</name>
</gene>
<evidence type="ECO:0000313" key="2">
    <source>
        <dbReference type="Proteomes" id="UP000002894"/>
    </source>
</evidence>
<organism evidence="1 2">
    <name type="scientific">Aeromonas phage Aes012</name>
    <dbReference type="NCBI Taxonomy" id="1198014"/>
    <lineage>
        <taxon>Viruses</taxon>
        <taxon>Duplodnaviria</taxon>
        <taxon>Heunggongvirae</taxon>
        <taxon>Uroviricota</taxon>
        <taxon>Caudoviricetes</taxon>
        <taxon>Pantevenvirales</taxon>
        <taxon>Straboviridae</taxon>
        <taxon>Tulanevirus</taxon>
        <taxon>Tulanevirus aes12</taxon>
    </lineage>
</organism>
<dbReference type="RefSeq" id="YP_007677934.1">
    <property type="nucleotide sequence ID" value="NC_020879.1"/>
</dbReference>
<protein>
    <submittedName>
        <fullName evidence="1">Putative phage protein</fullName>
    </submittedName>
</protein>
<reference evidence="1 2" key="1">
    <citation type="submission" date="2011-07" db="EMBL/GenBank/DDBJ databases">
        <title>Complete genome of Aeromonas phage Aes012.</title>
        <authorList>
            <person name="Petrov V.M."/>
            <person name="Ratnayaka S."/>
            <person name="Karam J.D."/>
        </authorList>
    </citation>
    <scope>NUCLEOTIDE SEQUENCE [LARGE SCALE GENOMIC DNA]</scope>
</reference>
<dbReference type="Proteomes" id="UP000002894">
    <property type="component" value="Segment"/>
</dbReference>
<accession>I6ZRN2</accession>
<evidence type="ECO:0000313" key="1">
    <source>
        <dbReference type="EMBL" id="AFN69847.1"/>
    </source>
</evidence>
<sequence>MSQRHGRFWSIGYNAIGYTGDIKKPNWFTNVRRFAGLPAAGIAADPQLSSFYFGQGASPNGRWVSSYFNKSRSPSQCYMWSGSRYPYNSNKSFKYTTEFTQVQSATIKVGYIGTGRASHRDGENSKTAGYVNLRWRWDNQPWQETRVYTTPLTYVSDWYGSRTFNFNHPTGRGTIQFEILGNYGDFDQHDVGDRGPNASWSPVVNMALPGAGHLAAYNGELFKSFSGHQTRQYSENN</sequence>
<dbReference type="GeneID" id="15041456"/>
<name>I6ZRN2_9CAUD</name>
<keyword evidence="2" id="KW-1185">Reference proteome</keyword>
<dbReference type="EMBL" id="JN377895">
    <property type="protein sequence ID" value="AFN69847.1"/>
    <property type="molecule type" value="Genomic_DNA"/>
</dbReference>
<dbReference type="KEGG" id="vg:15041456"/>
<dbReference type="OrthoDB" id="30485at10239"/>